<dbReference type="InterPro" id="IPR002821">
    <property type="entry name" value="Hydantoinase_A"/>
</dbReference>
<sequence length="708" mass="75865">MKRQIRVGIDVGGTNTKAVAIDNATYDIVGMGIIPTTHDHELGVSQGVIESFNKCLTENNISADEVTFIAHSTTQATNALVEGDVAKVGIIGIANGGFVGFLSKIQGHIKDIELDDSGKRKIQTEYRFINRKDFTEENVASIVDELIKSGCGVIAVSKTFGVDGNKEELLIKEMGKDKGIEVCAASEISKLYGLSRRTRTAVINGSILPKMIATADSTESAVKKAGISAPLMIMRGDGGVMDIEEMRNRPVLTMLSGPAASTVGALMYLKVSNGIFFEVGGTTTDIGVIKNGRPMIDYAVVGGQRTMVNSMDVHTVGVAGGSMIRAGGGKIIKVGPRSCHIANLPYVVFTDPKGFENAEIIQISPKEGDPKDYIVVRAGGKDYALTTTCAANALGIIEEGDYSYGNPESAQICFKLLGEFLGMTMEEAARAVLDDAANTTNEVILDLMDKYKVEQSQTTIVGGGGGAKVLLPFAAKKLDVPYKLADKAEIISSIGVALAMVRDVVERVIPQPTREDIMRLRAEATDQVIKSGSSPESVEIQIEIDQQTSKVRAIATGSTEIASQDLTKKVTKDEARKLAADSLLVREDEVENPVSNENFNIFTAKKAGKTELRAVDKKGFIKLQRADAKAIKTTAGGVRTVVANMWKDLAVFKSDIKLNPDIYLCLGGKIVDFEGLTSIDQLNMLIDSELSLREGNEEVIVIGAKNDL</sequence>
<accession>C7RGK7</accession>
<dbReference type="STRING" id="525919.Apre_0574"/>
<dbReference type="InterPro" id="IPR008040">
    <property type="entry name" value="Hydant_A_N"/>
</dbReference>
<dbReference type="GO" id="GO:0017168">
    <property type="term" value="F:5-oxoprolinase (ATP-hydrolyzing) activity"/>
    <property type="evidence" value="ECO:0007669"/>
    <property type="project" value="TreeGrafter"/>
</dbReference>
<name>C7RGK7_ANAPD</name>
<evidence type="ECO:0000313" key="4">
    <source>
        <dbReference type="Proteomes" id="UP000002294"/>
    </source>
</evidence>
<protein>
    <submittedName>
        <fullName evidence="3">Hydantoinase/oxoprolinase</fullName>
    </submittedName>
</protein>
<dbReference type="AlphaFoldDB" id="C7RGK7"/>
<dbReference type="eggNOG" id="COG0145">
    <property type="taxonomic scope" value="Bacteria"/>
</dbReference>
<dbReference type="RefSeq" id="WP_015777529.1">
    <property type="nucleotide sequence ID" value="NC_013171.1"/>
</dbReference>
<evidence type="ECO:0000259" key="1">
    <source>
        <dbReference type="Pfam" id="PF01968"/>
    </source>
</evidence>
<dbReference type="HOGENOM" id="CLU_014140_0_0_9"/>
<dbReference type="GO" id="GO:0005829">
    <property type="term" value="C:cytosol"/>
    <property type="evidence" value="ECO:0007669"/>
    <property type="project" value="TreeGrafter"/>
</dbReference>
<dbReference type="InterPro" id="IPR043129">
    <property type="entry name" value="ATPase_NBD"/>
</dbReference>
<dbReference type="Proteomes" id="UP000002294">
    <property type="component" value="Chromosome"/>
</dbReference>
<dbReference type="Pfam" id="PF05378">
    <property type="entry name" value="Hydant_A_N"/>
    <property type="match status" value="1"/>
</dbReference>
<organism evidence="3 4">
    <name type="scientific">Anaerococcus prevotii (strain ATCC 9321 / DSM 20548 / JCM 6508 / NCTC 11806 / PC1)</name>
    <name type="common">Peptostreptococcus prevotii</name>
    <name type="synonym">Peptococcus prevotii</name>
    <dbReference type="NCBI Taxonomy" id="525919"/>
    <lineage>
        <taxon>Bacteria</taxon>
        <taxon>Bacillati</taxon>
        <taxon>Bacillota</taxon>
        <taxon>Tissierellia</taxon>
        <taxon>Tissierellales</taxon>
        <taxon>Peptoniphilaceae</taxon>
        <taxon>Anaerococcus</taxon>
    </lineage>
</organism>
<keyword evidence="4" id="KW-1185">Reference proteome</keyword>
<feature type="domain" description="Hydantoinase/oxoprolinase N-terminal" evidence="2">
    <location>
        <begin position="6"/>
        <end position="176"/>
    </location>
</feature>
<reference evidence="3 4" key="1">
    <citation type="journal article" date="2009" name="Stand. Genomic Sci.">
        <title>Complete genome sequence of Anaerococcus prevotii type strain (PC1).</title>
        <authorList>
            <person name="Labutti K."/>
            <person name="Pukall R."/>
            <person name="Steenblock K."/>
            <person name="Glavina Del Rio T."/>
            <person name="Tice H."/>
            <person name="Copeland A."/>
            <person name="Cheng J.F."/>
            <person name="Lucas S."/>
            <person name="Chen F."/>
            <person name="Nolan M."/>
            <person name="Bruce D."/>
            <person name="Goodwin L."/>
            <person name="Pitluck S."/>
            <person name="Ivanova N."/>
            <person name="Mavromatis K."/>
            <person name="Ovchinnikova G."/>
            <person name="Pati A."/>
            <person name="Chen A."/>
            <person name="Palaniappan K."/>
            <person name="Land M."/>
            <person name="Hauser L."/>
            <person name="Chang Y.J."/>
            <person name="Jeffries C.D."/>
            <person name="Chain P."/>
            <person name="Saunders E."/>
            <person name="Brettin T."/>
            <person name="Detter J.C."/>
            <person name="Han C."/>
            <person name="Goker M."/>
            <person name="Bristow J."/>
            <person name="Eisen J.A."/>
            <person name="Markowitz V."/>
            <person name="Hugenholtz P."/>
            <person name="Kyrpides N.C."/>
            <person name="Klenk H.P."/>
            <person name="Lapidus A."/>
        </authorList>
    </citation>
    <scope>NUCLEOTIDE SEQUENCE [LARGE SCALE GENOMIC DNA]</scope>
    <source>
        <strain evidence="4">ATCC 9321 / DSM 20548 / JCM 6508 / NCTC 11806 / PC1</strain>
    </source>
</reference>
<dbReference type="KEGG" id="apr:Apre_0574"/>
<dbReference type="OrthoDB" id="9768323at2"/>
<dbReference type="InterPro" id="IPR045079">
    <property type="entry name" value="Oxoprolinase-like"/>
</dbReference>
<dbReference type="PANTHER" id="PTHR11365">
    <property type="entry name" value="5-OXOPROLINASE RELATED"/>
    <property type="match status" value="1"/>
</dbReference>
<gene>
    <name evidence="3" type="ordered locus">Apre_0574</name>
</gene>
<evidence type="ECO:0000259" key="2">
    <source>
        <dbReference type="Pfam" id="PF05378"/>
    </source>
</evidence>
<proteinExistence type="predicted"/>
<dbReference type="SUPFAM" id="SSF53067">
    <property type="entry name" value="Actin-like ATPase domain"/>
    <property type="match status" value="1"/>
</dbReference>
<feature type="domain" description="Hydantoinase A/oxoprolinase" evidence="1">
    <location>
        <begin position="197"/>
        <end position="502"/>
    </location>
</feature>
<dbReference type="EMBL" id="CP001708">
    <property type="protein sequence ID" value="ACV28618.1"/>
    <property type="molecule type" value="Genomic_DNA"/>
</dbReference>
<evidence type="ECO:0000313" key="3">
    <source>
        <dbReference type="EMBL" id="ACV28618.1"/>
    </source>
</evidence>
<dbReference type="Pfam" id="PF01968">
    <property type="entry name" value="Hydantoinase_A"/>
    <property type="match status" value="1"/>
</dbReference>
<dbReference type="GO" id="GO:0006749">
    <property type="term" value="P:glutathione metabolic process"/>
    <property type="evidence" value="ECO:0007669"/>
    <property type="project" value="TreeGrafter"/>
</dbReference>
<dbReference type="PANTHER" id="PTHR11365:SF23">
    <property type="entry name" value="HYPOTHETICAL 5-OXOPROLINASE (EUROFUNG)-RELATED"/>
    <property type="match status" value="1"/>
</dbReference>